<sequence>MLGTDLDVGVRAPGPECVGTGSSPQRLPKGPWAVGPAWGAEEKPGGYRQVGPGEQGAASGRPLSLRPQGGGWGGPRGGGSRLLPSRLAGSAPACGWRPEAPHPGRCRPESRPGAGHQQPQGSEAWGPALVQAKRPTRGKADPGPRGREERSHEAARGRREAAGARAPSASKGPRSVPAPPLLPGAPVVLPRNLTRKAFSEASQFPRPQGLCGRRSQEPRQPEGSKGHKDPHLDRGGLPPQLVQEQGHDARVSCVLEQPPVQAERQYEEAKCQEPQGGARSPHPAAESPGADSKPEAMPPSSPCPAVHPQKPQCCLPSPGLINA</sequence>
<reference evidence="2" key="1">
    <citation type="journal article" date="2022" name="J. Hered.">
        <title>A De Novo Chromosome-Level Genome Assembly of the White-Tailed Deer, Odocoileus Virginianus.</title>
        <authorList>
            <person name="London E.W."/>
            <person name="Roca A.L."/>
            <person name="Novakofski J.E."/>
            <person name="Mateus-Pinilla N.E."/>
        </authorList>
    </citation>
    <scope>NUCLEOTIDE SEQUENCE [LARGE SCALE GENOMIC DNA]</scope>
</reference>
<feature type="region of interest" description="Disordered" evidence="1">
    <location>
        <begin position="1"/>
        <end position="323"/>
    </location>
</feature>
<feature type="compositionally biased region" description="Basic and acidic residues" evidence="1">
    <location>
        <begin position="138"/>
        <end position="162"/>
    </location>
</feature>
<feature type="compositionally biased region" description="Low complexity" evidence="1">
    <location>
        <begin position="81"/>
        <end position="90"/>
    </location>
</feature>
<gene>
    <name evidence="3" type="primary">LOC139030425</name>
</gene>
<evidence type="ECO:0000313" key="2">
    <source>
        <dbReference type="Proteomes" id="UP001652640"/>
    </source>
</evidence>
<keyword evidence="2" id="KW-1185">Reference proteome</keyword>
<reference evidence="3" key="2">
    <citation type="submission" date="2025-08" db="UniProtKB">
        <authorList>
            <consortium name="RefSeq"/>
        </authorList>
    </citation>
    <scope>IDENTIFICATION</scope>
    <source>
        <tissue evidence="3">Tongue muscle</tissue>
    </source>
</reference>
<name>A0ABM4H0Q4_ODOVR</name>
<evidence type="ECO:0000313" key="3">
    <source>
        <dbReference type="RefSeq" id="XP_070309137.1"/>
    </source>
</evidence>
<accession>A0ABM4H0Q4</accession>
<evidence type="ECO:0000256" key="1">
    <source>
        <dbReference type="SAM" id="MobiDB-lite"/>
    </source>
</evidence>
<dbReference type="Proteomes" id="UP001652640">
    <property type="component" value="Chromosome 22"/>
</dbReference>
<feature type="compositionally biased region" description="Gly residues" evidence="1">
    <location>
        <begin position="68"/>
        <end position="80"/>
    </location>
</feature>
<organism evidence="2 3">
    <name type="scientific">Odocoileus virginianus</name>
    <name type="common">White-tailed deer</name>
    <dbReference type="NCBI Taxonomy" id="9874"/>
    <lineage>
        <taxon>Eukaryota</taxon>
        <taxon>Metazoa</taxon>
        <taxon>Chordata</taxon>
        <taxon>Craniata</taxon>
        <taxon>Vertebrata</taxon>
        <taxon>Euteleostomi</taxon>
        <taxon>Mammalia</taxon>
        <taxon>Eutheria</taxon>
        <taxon>Laurasiatheria</taxon>
        <taxon>Artiodactyla</taxon>
        <taxon>Ruminantia</taxon>
        <taxon>Pecora</taxon>
        <taxon>Cervidae</taxon>
        <taxon>Odocoileinae</taxon>
        <taxon>Odocoileus</taxon>
    </lineage>
</organism>
<proteinExistence type="predicted"/>
<dbReference type="GeneID" id="139030425"/>
<dbReference type="RefSeq" id="XP_070309137.1">
    <property type="nucleotide sequence ID" value="XM_070453036.1"/>
</dbReference>
<feature type="compositionally biased region" description="Basic and acidic residues" evidence="1">
    <location>
        <begin position="99"/>
        <end position="110"/>
    </location>
</feature>
<feature type="compositionally biased region" description="Basic and acidic residues" evidence="1">
    <location>
        <begin position="214"/>
        <end position="234"/>
    </location>
</feature>
<protein>
    <submittedName>
        <fullName evidence="3">Basic salivary proline-rich protein 1-like</fullName>
    </submittedName>
</protein>